<dbReference type="SUPFAM" id="SSF52402">
    <property type="entry name" value="Adenine nucleotide alpha hydrolases-like"/>
    <property type="match status" value="1"/>
</dbReference>
<proteinExistence type="predicted"/>
<reference evidence="2" key="1">
    <citation type="journal article" date="2013" name="Environ. Microbiol.">
        <title>Microbiota from the distal guts of lean and obese adolescents exhibit partial functional redundancy besides clear differences in community structure.</title>
        <authorList>
            <person name="Ferrer M."/>
            <person name="Ruiz A."/>
            <person name="Lanza F."/>
            <person name="Haange S.B."/>
            <person name="Oberbach A."/>
            <person name="Till H."/>
            <person name="Bargiela R."/>
            <person name="Campoy C."/>
            <person name="Segura M.T."/>
            <person name="Richter M."/>
            <person name="von Bergen M."/>
            <person name="Seifert J."/>
            <person name="Suarez A."/>
        </authorList>
    </citation>
    <scope>NUCLEOTIDE SEQUENCE</scope>
</reference>
<protein>
    <submittedName>
        <fullName evidence="2">ATP-binding domain-containing protein</fullName>
    </submittedName>
</protein>
<dbReference type="EMBL" id="AJWY01010123">
    <property type="protein sequence ID" value="EKC56409.1"/>
    <property type="molecule type" value="Genomic_DNA"/>
</dbReference>
<gene>
    <name evidence="2" type="ORF">LEA_14852</name>
</gene>
<dbReference type="InterPro" id="IPR002761">
    <property type="entry name" value="Diphthami_syn_dom"/>
</dbReference>
<dbReference type="GO" id="GO:0005524">
    <property type="term" value="F:ATP binding"/>
    <property type="evidence" value="ECO:0007669"/>
    <property type="project" value="UniProtKB-KW"/>
</dbReference>
<evidence type="ECO:0000259" key="1">
    <source>
        <dbReference type="Pfam" id="PF01902"/>
    </source>
</evidence>
<dbReference type="InterPro" id="IPR014729">
    <property type="entry name" value="Rossmann-like_a/b/a_fold"/>
</dbReference>
<dbReference type="Pfam" id="PF01902">
    <property type="entry name" value="Diphthami_syn_2"/>
    <property type="match status" value="1"/>
</dbReference>
<feature type="domain" description="Diphthamide synthase" evidence="1">
    <location>
        <begin position="5"/>
        <end position="193"/>
    </location>
</feature>
<dbReference type="Gene3D" id="3.40.50.620">
    <property type="entry name" value="HUPs"/>
    <property type="match status" value="1"/>
</dbReference>
<dbReference type="AlphaFoldDB" id="K1SLX6"/>
<accession>K1SLX6</accession>
<organism evidence="2">
    <name type="scientific">human gut metagenome</name>
    <dbReference type="NCBI Taxonomy" id="408170"/>
    <lineage>
        <taxon>unclassified sequences</taxon>
        <taxon>metagenomes</taxon>
        <taxon>organismal metagenomes</taxon>
    </lineage>
</organism>
<comment type="caution">
    <text evidence="2">The sequence shown here is derived from an EMBL/GenBank/DDBJ whole genome shotgun (WGS) entry which is preliminary data.</text>
</comment>
<dbReference type="Gene3D" id="3.90.1490.10">
    <property type="entry name" value="putative n-type atp pyrophosphatase, domain 2"/>
    <property type="match status" value="1"/>
</dbReference>
<sequence>MERKKSVFNWSGGKDSAHALWRAMQSDEYEIVALLTTANRSTRRSTMHGIPESLLLAQAERIGVPLHVVDLVPQGGMEDYGEAMTRAVGHFRQQGVTHFIFGDIFLHDVRSYREAQLAPLGIEVVEPLWGRSSAEVMRDFLDSGLRTVVVTTMADGLGAAAVGREIDRDFVASLPAGVDPNGENGEYHTFCYD</sequence>
<feature type="non-terminal residue" evidence="2">
    <location>
        <position position="193"/>
    </location>
</feature>
<evidence type="ECO:0000313" key="2">
    <source>
        <dbReference type="EMBL" id="EKC56409.1"/>
    </source>
</evidence>
<keyword evidence="2" id="KW-0547">Nucleotide-binding</keyword>
<name>K1SLX6_9ZZZZ</name>
<keyword evidence="2" id="KW-0067">ATP-binding</keyword>